<evidence type="ECO:0000313" key="4">
    <source>
        <dbReference type="Proteomes" id="UP000239649"/>
    </source>
</evidence>
<sequence length="182" mass="19537">MAKQRPGKQFAGTHLPTNKATRLPGTGKKKPRPAAAGEGGGSSGGGGGGRRKKDKSFLGLLASGAGFVALWAWNVWVRSQQHKDDRQILDGMLQRPLALTQHAACRMDCRYITKTEVEEALRTGRINARKSQPELRPCPKYAVDASVGPQKKGVQGVFAACPTQTRVITVIDTDTNWACGPC</sequence>
<dbReference type="EMBL" id="LHPF02000003">
    <property type="protein sequence ID" value="PSC74870.1"/>
    <property type="molecule type" value="Genomic_DNA"/>
</dbReference>
<keyword evidence="2" id="KW-1133">Transmembrane helix</keyword>
<dbReference type="AlphaFoldDB" id="A0A2P6VLC7"/>
<keyword evidence="2" id="KW-0472">Membrane</keyword>
<name>A0A2P6VLC7_9CHLO</name>
<gene>
    <name evidence="3" type="ORF">C2E20_1942</name>
</gene>
<dbReference type="InterPro" id="IPR025354">
    <property type="entry name" value="DUF4258"/>
</dbReference>
<feature type="transmembrane region" description="Helical" evidence="2">
    <location>
        <begin position="57"/>
        <end position="76"/>
    </location>
</feature>
<comment type="caution">
    <text evidence="3">The sequence shown here is derived from an EMBL/GenBank/DDBJ whole genome shotgun (WGS) entry which is preliminary data.</text>
</comment>
<keyword evidence="2" id="KW-0812">Transmembrane</keyword>
<evidence type="ECO:0000256" key="2">
    <source>
        <dbReference type="SAM" id="Phobius"/>
    </source>
</evidence>
<protein>
    <submittedName>
        <fullName evidence="3">Uncharacterized protein</fullName>
    </submittedName>
</protein>
<feature type="compositionally biased region" description="Gly residues" evidence="1">
    <location>
        <begin position="37"/>
        <end position="48"/>
    </location>
</feature>
<dbReference type="Pfam" id="PF14076">
    <property type="entry name" value="DUF4258"/>
    <property type="match status" value="1"/>
</dbReference>
<evidence type="ECO:0000256" key="1">
    <source>
        <dbReference type="SAM" id="MobiDB-lite"/>
    </source>
</evidence>
<proteinExistence type="predicted"/>
<keyword evidence="4" id="KW-1185">Reference proteome</keyword>
<organism evidence="3 4">
    <name type="scientific">Micractinium conductrix</name>
    <dbReference type="NCBI Taxonomy" id="554055"/>
    <lineage>
        <taxon>Eukaryota</taxon>
        <taxon>Viridiplantae</taxon>
        <taxon>Chlorophyta</taxon>
        <taxon>core chlorophytes</taxon>
        <taxon>Trebouxiophyceae</taxon>
        <taxon>Chlorellales</taxon>
        <taxon>Chlorellaceae</taxon>
        <taxon>Chlorella clade</taxon>
        <taxon>Micractinium</taxon>
    </lineage>
</organism>
<dbReference type="Proteomes" id="UP000239649">
    <property type="component" value="Unassembled WGS sequence"/>
</dbReference>
<dbReference type="OrthoDB" id="512205at2759"/>
<accession>A0A2P6VLC7</accession>
<reference evidence="3 4" key="1">
    <citation type="journal article" date="2018" name="Plant J.">
        <title>Genome sequences of Chlorella sorokiniana UTEX 1602 and Micractinium conductrix SAG 241.80: implications to maltose excretion by a green alga.</title>
        <authorList>
            <person name="Arriola M.B."/>
            <person name="Velmurugan N."/>
            <person name="Zhang Y."/>
            <person name="Plunkett M.H."/>
            <person name="Hondzo H."/>
            <person name="Barney B.M."/>
        </authorList>
    </citation>
    <scope>NUCLEOTIDE SEQUENCE [LARGE SCALE GENOMIC DNA]</scope>
    <source>
        <strain evidence="3 4">SAG 241.80</strain>
    </source>
</reference>
<evidence type="ECO:0000313" key="3">
    <source>
        <dbReference type="EMBL" id="PSC74870.1"/>
    </source>
</evidence>
<feature type="region of interest" description="Disordered" evidence="1">
    <location>
        <begin position="1"/>
        <end position="52"/>
    </location>
</feature>